<name>A0ACC0GT30_9ERIC</name>
<keyword evidence="2" id="KW-1185">Reference proteome</keyword>
<protein>
    <submittedName>
        <fullName evidence="1">Uncharacterized protein</fullName>
    </submittedName>
</protein>
<dbReference type="EMBL" id="CM045766">
    <property type="protein sequence ID" value="KAI8004383.1"/>
    <property type="molecule type" value="Genomic_DNA"/>
</dbReference>
<comment type="caution">
    <text evidence="1">The sequence shown here is derived from an EMBL/GenBank/DDBJ whole genome shotgun (WGS) entry which is preliminary data.</text>
</comment>
<gene>
    <name evidence="1" type="ORF">LOK49_LG08G00495</name>
</gene>
<evidence type="ECO:0000313" key="1">
    <source>
        <dbReference type="EMBL" id="KAI8004383.1"/>
    </source>
</evidence>
<evidence type="ECO:0000313" key="2">
    <source>
        <dbReference type="Proteomes" id="UP001060215"/>
    </source>
</evidence>
<organism evidence="1 2">
    <name type="scientific">Camellia lanceoleosa</name>
    <dbReference type="NCBI Taxonomy" id="1840588"/>
    <lineage>
        <taxon>Eukaryota</taxon>
        <taxon>Viridiplantae</taxon>
        <taxon>Streptophyta</taxon>
        <taxon>Embryophyta</taxon>
        <taxon>Tracheophyta</taxon>
        <taxon>Spermatophyta</taxon>
        <taxon>Magnoliopsida</taxon>
        <taxon>eudicotyledons</taxon>
        <taxon>Gunneridae</taxon>
        <taxon>Pentapetalae</taxon>
        <taxon>asterids</taxon>
        <taxon>Ericales</taxon>
        <taxon>Theaceae</taxon>
        <taxon>Camellia</taxon>
    </lineage>
</organism>
<reference evidence="1 2" key="1">
    <citation type="journal article" date="2022" name="Plant J.">
        <title>Chromosome-level genome of Camellia lanceoleosa provides a valuable resource for understanding genome evolution and self-incompatibility.</title>
        <authorList>
            <person name="Gong W."/>
            <person name="Xiao S."/>
            <person name="Wang L."/>
            <person name="Liao Z."/>
            <person name="Chang Y."/>
            <person name="Mo W."/>
            <person name="Hu G."/>
            <person name="Li W."/>
            <person name="Zhao G."/>
            <person name="Zhu H."/>
            <person name="Hu X."/>
            <person name="Ji K."/>
            <person name="Xiang X."/>
            <person name="Song Q."/>
            <person name="Yuan D."/>
            <person name="Jin S."/>
            <person name="Zhang L."/>
        </authorList>
    </citation>
    <scope>NUCLEOTIDE SEQUENCE [LARGE SCALE GENOMIC DNA]</scope>
    <source>
        <strain evidence="1">SQ_2022a</strain>
    </source>
</reference>
<accession>A0ACC0GT30</accession>
<dbReference type="Proteomes" id="UP001060215">
    <property type="component" value="Chromosome 9"/>
</dbReference>
<proteinExistence type="predicted"/>
<sequence>MKDEEATTKTTWKKVYTVQSQMGKHRYKLWALAAILLLAFWSMLTGSVTLKWSSSGNLNSLSNDFDSPIPDDLDTLELEEREKLVRHMWDVYTHSSSIRLPRFWLEAFQVAYEDLTTDVPSVRNAAFSEIAKMSFSSAAITVQSPPLQSKINENQKKKKHFQAG</sequence>